<dbReference type="SUPFAM" id="SSF63829">
    <property type="entry name" value="Calcium-dependent phosphotriesterase"/>
    <property type="match status" value="1"/>
</dbReference>
<dbReference type="Proteomes" id="UP000030762">
    <property type="component" value="Unassembled WGS sequence"/>
</dbReference>
<organism evidence="2 3">
    <name type="scientific">Saprolegnia diclina (strain VS20)</name>
    <dbReference type="NCBI Taxonomy" id="1156394"/>
    <lineage>
        <taxon>Eukaryota</taxon>
        <taxon>Sar</taxon>
        <taxon>Stramenopiles</taxon>
        <taxon>Oomycota</taxon>
        <taxon>Saprolegniomycetes</taxon>
        <taxon>Saprolegniales</taxon>
        <taxon>Saprolegniaceae</taxon>
        <taxon>Saprolegnia</taxon>
    </lineage>
</organism>
<dbReference type="RefSeq" id="XP_008614453.1">
    <property type="nucleotide sequence ID" value="XM_008616231.1"/>
</dbReference>
<dbReference type="VEuPathDB" id="FungiDB:SDRG_10249"/>
<dbReference type="OMA" id="YTDSFWI"/>
<sequence>MLHSFTYESVMTLPRGVANSTAAMGKKAKATTISRWRMRPAYAVAGLVLMALLGLWQAQVDEASHGFRVPSPQFQLPSDRRVHVLGSYPHDPSAFTQGLLVESPGILIESTGLYDKSSVRRVNATSGDVLLHASPFPSDAFGEGIALNSANDTYIALTWQSRMLYVLDKTDFRVVAAKPFGSTRNEGWGITAMESSSLVVSDGSHVLHFWDAHTLIETRQVVVRTANGHPVRHLNELEYARGHIYANVWYSNAILKIDPATGVVVASYDLSTLCTNAHRDAVLNGIAYDDAHDVFFITGKLWDTMYLVQFDESN</sequence>
<dbReference type="Gene3D" id="2.130.10.10">
    <property type="entry name" value="YVTN repeat-like/Quinoprotein amine dehydrogenase"/>
    <property type="match status" value="1"/>
</dbReference>
<dbReference type="OrthoDB" id="409395at2759"/>
<protein>
    <recommendedName>
        <fullName evidence="4">Glutamine cyclotransferase</fullName>
    </recommendedName>
</protein>
<dbReference type="Pfam" id="PF05096">
    <property type="entry name" value="Glu_cyclase_2"/>
    <property type="match status" value="1"/>
</dbReference>
<dbReference type="PANTHER" id="PTHR31270">
    <property type="entry name" value="GLUTAMINYL-PEPTIDE CYCLOTRANSFERASE"/>
    <property type="match status" value="1"/>
</dbReference>
<keyword evidence="1" id="KW-0812">Transmembrane</keyword>
<feature type="transmembrane region" description="Helical" evidence="1">
    <location>
        <begin position="41"/>
        <end position="58"/>
    </location>
</feature>
<dbReference type="EMBL" id="JH767165">
    <property type="protein sequence ID" value="EQC32051.1"/>
    <property type="molecule type" value="Genomic_DNA"/>
</dbReference>
<evidence type="ECO:0000313" key="2">
    <source>
        <dbReference type="EMBL" id="EQC32051.1"/>
    </source>
</evidence>
<dbReference type="InterPro" id="IPR015943">
    <property type="entry name" value="WD40/YVTN_repeat-like_dom_sf"/>
</dbReference>
<proteinExistence type="predicted"/>
<dbReference type="eggNOG" id="ENOG502QUQC">
    <property type="taxonomic scope" value="Eukaryota"/>
</dbReference>
<dbReference type="GO" id="GO:0016603">
    <property type="term" value="F:glutaminyl-peptide cyclotransferase activity"/>
    <property type="evidence" value="ECO:0007669"/>
    <property type="project" value="InterPro"/>
</dbReference>
<dbReference type="STRING" id="1156394.T0QBK0"/>
<dbReference type="PANTHER" id="PTHR31270:SF1">
    <property type="entry name" value="GLUTAMINYL-PEPTIDE CYCLOTRANSFERASE"/>
    <property type="match status" value="1"/>
</dbReference>
<accession>T0QBK0</accession>
<keyword evidence="3" id="KW-1185">Reference proteome</keyword>
<evidence type="ECO:0000256" key="1">
    <source>
        <dbReference type="SAM" id="Phobius"/>
    </source>
</evidence>
<keyword evidence="1" id="KW-1133">Transmembrane helix</keyword>
<name>T0QBK0_SAPDV</name>
<dbReference type="AlphaFoldDB" id="T0QBK0"/>
<dbReference type="InParanoid" id="T0QBK0"/>
<dbReference type="GeneID" id="19950976"/>
<evidence type="ECO:0000313" key="3">
    <source>
        <dbReference type="Proteomes" id="UP000030762"/>
    </source>
</evidence>
<keyword evidence="1" id="KW-0472">Membrane</keyword>
<reference evidence="2 3" key="1">
    <citation type="submission" date="2012-04" db="EMBL/GenBank/DDBJ databases">
        <title>The Genome Sequence of Saprolegnia declina VS20.</title>
        <authorList>
            <consortium name="The Broad Institute Genome Sequencing Platform"/>
            <person name="Russ C."/>
            <person name="Nusbaum C."/>
            <person name="Tyler B."/>
            <person name="van West P."/>
            <person name="Dieguez-Uribeondo J."/>
            <person name="de Bruijn I."/>
            <person name="Tripathy S."/>
            <person name="Jiang R."/>
            <person name="Young S.K."/>
            <person name="Zeng Q."/>
            <person name="Gargeya S."/>
            <person name="Fitzgerald M."/>
            <person name="Haas B."/>
            <person name="Abouelleil A."/>
            <person name="Alvarado L."/>
            <person name="Arachchi H.M."/>
            <person name="Berlin A."/>
            <person name="Chapman S.B."/>
            <person name="Goldberg J."/>
            <person name="Griggs A."/>
            <person name="Gujja S."/>
            <person name="Hansen M."/>
            <person name="Howarth C."/>
            <person name="Imamovic A."/>
            <person name="Larimer J."/>
            <person name="McCowen C."/>
            <person name="Montmayeur A."/>
            <person name="Murphy C."/>
            <person name="Neiman D."/>
            <person name="Pearson M."/>
            <person name="Priest M."/>
            <person name="Roberts A."/>
            <person name="Saif S."/>
            <person name="Shea T."/>
            <person name="Sisk P."/>
            <person name="Sykes S."/>
            <person name="Wortman J."/>
            <person name="Nusbaum C."/>
            <person name="Birren B."/>
        </authorList>
    </citation>
    <scope>NUCLEOTIDE SEQUENCE [LARGE SCALE GENOMIC DNA]</scope>
    <source>
        <strain evidence="2 3">VS20</strain>
    </source>
</reference>
<gene>
    <name evidence="2" type="ORF">SDRG_10249</name>
</gene>
<dbReference type="InterPro" id="IPR007788">
    <property type="entry name" value="QCT"/>
</dbReference>
<evidence type="ECO:0008006" key="4">
    <source>
        <dbReference type="Google" id="ProtNLM"/>
    </source>
</evidence>